<organism evidence="1 2">
    <name type="scientific">Ilyodon furcidens</name>
    <name type="common">goldbreast splitfin</name>
    <dbReference type="NCBI Taxonomy" id="33524"/>
    <lineage>
        <taxon>Eukaryota</taxon>
        <taxon>Metazoa</taxon>
        <taxon>Chordata</taxon>
        <taxon>Craniata</taxon>
        <taxon>Vertebrata</taxon>
        <taxon>Euteleostomi</taxon>
        <taxon>Actinopterygii</taxon>
        <taxon>Neopterygii</taxon>
        <taxon>Teleostei</taxon>
        <taxon>Neoteleostei</taxon>
        <taxon>Acanthomorphata</taxon>
        <taxon>Ovalentaria</taxon>
        <taxon>Atherinomorphae</taxon>
        <taxon>Cyprinodontiformes</taxon>
        <taxon>Goodeidae</taxon>
        <taxon>Ilyodon</taxon>
    </lineage>
</organism>
<gene>
    <name evidence="1" type="ORF">ILYODFUR_031612</name>
</gene>
<accession>A0ABV0UKN2</accession>
<keyword evidence="2" id="KW-1185">Reference proteome</keyword>
<feature type="non-terminal residue" evidence="1">
    <location>
        <position position="1"/>
    </location>
</feature>
<dbReference type="EMBL" id="JAHRIQ010074452">
    <property type="protein sequence ID" value="MEQ2245793.1"/>
    <property type="molecule type" value="Genomic_DNA"/>
</dbReference>
<protein>
    <submittedName>
        <fullName evidence="1">Uncharacterized protein</fullName>
    </submittedName>
</protein>
<name>A0ABV0UKN2_9TELE</name>
<sequence>RNSLGKETVSVAAGFSEQCSVAPPEGKALNSLCAGCVGSAEMLAALHFFVLTLSLLNGNNGHSPSSVLPLPVFTIYVDDLGEIPNAFIRLYDDFSLLSS</sequence>
<dbReference type="Proteomes" id="UP001482620">
    <property type="component" value="Unassembled WGS sequence"/>
</dbReference>
<comment type="caution">
    <text evidence="1">The sequence shown here is derived from an EMBL/GenBank/DDBJ whole genome shotgun (WGS) entry which is preliminary data.</text>
</comment>
<evidence type="ECO:0000313" key="1">
    <source>
        <dbReference type="EMBL" id="MEQ2245793.1"/>
    </source>
</evidence>
<reference evidence="1 2" key="1">
    <citation type="submission" date="2021-06" db="EMBL/GenBank/DDBJ databases">
        <authorList>
            <person name="Palmer J.M."/>
        </authorList>
    </citation>
    <scope>NUCLEOTIDE SEQUENCE [LARGE SCALE GENOMIC DNA]</scope>
    <source>
        <strain evidence="2">if_2019</strain>
        <tissue evidence="1">Muscle</tissue>
    </source>
</reference>
<evidence type="ECO:0000313" key="2">
    <source>
        <dbReference type="Proteomes" id="UP001482620"/>
    </source>
</evidence>
<proteinExistence type="predicted"/>